<protein>
    <recommendedName>
        <fullName evidence="3">Cytochrome P450</fullName>
    </recommendedName>
</protein>
<dbReference type="AlphaFoldDB" id="A0A8J5QTL2"/>
<comment type="caution">
    <text evidence="1">The sequence shown here is derived from an EMBL/GenBank/DDBJ whole genome shotgun (WGS) entry which is preliminary data.</text>
</comment>
<dbReference type="OrthoDB" id="7863685at2759"/>
<reference evidence="1" key="2">
    <citation type="submission" date="2021-04" db="EMBL/GenBank/DDBJ databases">
        <title>Genome-wide patterns of bracovirus chromosomal integration into multiple host tissues during parasitism.</title>
        <authorList>
            <person name="Chebbi M.A.C."/>
        </authorList>
    </citation>
    <scope>NUCLEOTIDE SEQUENCE</scope>
    <source>
        <tissue evidence="1">Whole body</tissue>
    </source>
</reference>
<dbReference type="EMBL" id="JAAOIC020000043">
    <property type="protein sequence ID" value="KAG8038531.1"/>
    <property type="molecule type" value="Genomic_DNA"/>
</dbReference>
<evidence type="ECO:0008006" key="3">
    <source>
        <dbReference type="Google" id="ProtNLM"/>
    </source>
</evidence>
<keyword evidence="2" id="KW-1185">Reference proteome</keyword>
<dbReference type="Proteomes" id="UP000729913">
    <property type="component" value="Unassembled WGS sequence"/>
</dbReference>
<evidence type="ECO:0000313" key="1">
    <source>
        <dbReference type="EMBL" id="KAG8038531.1"/>
    </source>
</evidence>
<name>A0A8J5QTL2_9HYME</name>
<proteinExistence type="predicted"/>
<reference evidence="1" key="1">
    <citation type="submission" date="2020-03" db="EMBL/GenBank/DDBJ databases">
        <authorList>
            <person name="Chebbi M.A."/>
            <person name="Drezen J.M."/>
        </authorList>
    </citation>
    <scope>NUCLEOTIDE SEQUENCE</scope>
    <source>
        <tissue evidence="1">Whole body</tissue>
    </source>
</reference>
<organism evidence="1 2">
    <name type="scientific">Cotesia typhae</name>
    <dbReference type="NCBI Taxonomy" id="2053667"/>
    <lineage>
        <taxon>Eukaryota</taxon>
        <taxon>Metazoa</taxon>
        <taxon>Ecdysozoa</taxon>
        <taxon>Arthropoda</taxon>
        <taxon>Hexapoda</taxon>
        <taxon>Insecta</taxon>
        <taxon>Pterygota</taxon>
        <taxon>Neoptera</taxon>
        <taxon>Endopterygota</taxon>
        <taxon>Hymenoptera</taxon>
        <taxon>Apocrita</taxon>
        <taxon>Ichneumonoidea</taxon>
        <taxon>Braconidae</taxon>
        <taxon>Microgastrinae</taxon>
        <taxon>Cotesia</taxon>
    </lineage>
</organism>
<evidence type="ECO:0000313" key="2">
    <source>
        <dbReference type="Proteomes" id="UP000729913"/>
    </source>
</evidence>
<gene>
    <name evidence="1" type="ORF">G9C98_006227</name>
</gene>
<sequence>MTININVTDIFRNVIKHTAEFDQIIKFWIGPILLTFILDPRDIEIILSSPTYSKKSCEYRFFKPWLGNGLLISEG</sequence>
<accession>A0A8J5QTL2</accession>